<proteinExistence type="predicted"/>
<reference evidence="1" key="2">
    <citation type="journal article" date="2015" name="Fish Shellfish Immunol.">
        <title>Early steps in the European eel (Anguilla anguilla)-Vibrio vulnificus interaction in the gills: Role of the RtxA13 toxin.</title>
        <authorList>
            <person name="Callol A."/>
            <person name="Pajuelo D."/>
            <person name="Ebbesson L."/>
            <person name="Teles M."/>
            <person name="MacKenzie S."/>
            <person name="Amaro C."/>
        </authorList>
    </citation>
    <scope>NUCLEOTIDE SEQUENCE</scope>
</reference>
<sequence>MSLFSCMVQLEGTRERLIHSTRKCSLPVFRLPPFKFFF</sequence>
<name>A0A0E9P6A4_ANGAN</name>
<dbReference type="AlphaFoldDB" id="A0A0E9P6A4"/>
<evidence type="ECO:0000313" key="1">
    <source>
        <dbReference type="EMBL" id="JAG99432.1"/>
    </source>
</evidence>
<reference evidence="1" key="1">
    <citation type="submission" date="2014-11" db="EMBL/GenBank/DDBJ databases">
        <authorList>
            <person name="Amaro Gonzalez C."/>
        </authorList>
    </citation>
    <scope>NUCLEOTIDE SEQUENCE</scope>
</reference>
<dbReference type="EMBL" id="GBXM01109144">
    <property type="protein sequence ID" value="JAG99432.1"/>
    <property type="molecule type" value="Transcribed_RNA"/>
</dbReference>
<organism evidence="1">
    <name type="scientific">Anguilla anguilla</name>
    <name type="common">European freshwater eel</name>
    <name type="synonym">Muraena anguilla</name>
    <dbReference type="NCBI Taxonomy" id="7936"/>
    <lineage>
        <taxon>Eukaryota</taxon>
        <taxon>Metazoa</taxon>
        <taxon>Chordata</taxon>
        <taxon>Craniata</taxon>
        <taxon>Vertebrata</taxon>
        <taxon>Euteleostomi</taxon>
        <taxon>Actinopterygii</taxon>
        <taxon>Neopterygii</taxon>
        <taxon>Teleostei</taxon>
        <taxon>Anguilliformes</taxon>
        <taxon>Anguillidae</taxon>
        <taxon>Anguilla</taxon>
    </lineage>
</organism>
<accession>A0A0E9P6A4</accession>
<protein>
    <submittedName>
        <fullName evidence="1">Uncharacterized protein</fullName>
    </submittedName>
</protein>